<dbReference type="Proteomes" id="UP000030145">
    <property type="component" value="Unassembled WGS sequence"/>
</dbReference>
<evidence type="ECO:0000313" key="2">
    <source>
        <dbReference type="EMBL" id="KGM19014.1"/>
    </source>
</evidence>
<dbReference type="EMBL" id="JRVJ01000003">
    <property type="protein sequence ID" value="KGM19014.1"/>
    <property type="molecule type" value="Genomic_DNA"/>
</dbReference>
<keyword evidence="1" id="KW-1133">Transmembrane helix</keyword>
<organism evidence="2 3">
    <name type="scientific">Corynebacterium auriscanis</name>
    <dbReference type="NCBI Taxonomy" id="99807"/>
    <lineage>
        <taxon>Bacteria</taxon>
        <taxon>Bacillati</taxon>
        <taxon>Actinomycetota</taxon>
        <taxon>Actinomycetes</taxon>
        <taxon>Mycobacteriales</taxon>
        <taxon>Corynebacteriaceae</taxon>
        <taxon>Corynebacterium</taxon>
    </lineage>
</organism>
<gene>
    <name evidence="2" type="ORF">MA47_01800</name>
</gene>
<feature type="transmembrane region" description="Helical" evidence="1">
    <location>
        <begin position="34"/>
        <end position="60"/>
    </location>
</feature>
<keyword evidence="1" id="KW-0812">Transmembrane</keyword>
<name>A0A0A2DM82_9CORY</name>
<comment type="caution">
    <text evidence="2">The sequence shown here is derived from an EMBL/GenBank/DDBJ whole genome shotgun (WGS) entry which is preliminary data.</text>
</comment>
<accession>A0A0A2DM82</accession>
<proteinExistence type="predicted"/>
<sequence length="85" mass="9160">MEVLGLSGIGVGWCVVVGWWWVGFLVWTPWGCCVGLVGVVCGWLLGVDALGLVLVGVWWWVGLLVWTLWCCVLLVGVVCCGVLVV</sequence>
<reference evidence="2 3" key="1">
    <citation type="submission" date="2014-10" db="EMBL/GenBank/DDBJ databases">
        <title>Whole Genome sequence of Corynebacterium auriscanis strain CIP 106629.</title>
        <authorList>
            <person name="Hassan S.S."/>
            <person name="Jamal S.B."/>
            <person name="Tiwari S."/>
            <person name="Oliveira L.D.C."/>
            <person name="Souza F."/>
            <person name="Mariano D.C."/>
            <person name="Almeida S."/>
            <person name="Dorella F."/>
            <person name="Pereira F."/>
            <person name="Carvalho A."/>
            <person name="Leal C.A."/>
            <person name="Soares S.D.C."/>
            <person name="Figueiredo H.C."/>
            <person name="Silva A."/>
            <person name="Azevedo V.A."/>
        </authorList>
    </citation>
    <scope>NUCLEOTIDE SEQUENCE [LARGE SCALE GENOMIC DNA]</scope>
    <source>
        <strain evidence="2 3">CIP 106629</strain>
    </source>
</reference>
<protein>
    <submittedName>
        <fullName evidence="2">Uncharacterized protein</fullName>
    </submittedName>
</protein>
<dbReference type="AlphaFoldDB" id="A0A0A2DM82"/>
<keyword evidence="1" id="KW-0472">Membrane</keyword>
<evidence type="ECO:0000313" key="3">
    <source>
        <dbReference type="Proteomes" id="UP000030145"/>
    </source>
</evidence>
<evidence type="ECO:0000256" key="1">
    <source>
        <dbReference type="SAM" id="Phobius"/>
    </source>
</evidence>
<keyword evidence="3" id="KW-1185">Reference proteome</keyword>
<feature type="transmembrane region" description="Helical" evidence="1">
    <location>
        <begin position="6"/>
        <end position="27"/>
    </location>
</feature>
<feature type="transmembrane region" description="Helical" evidence="1">
    <location>
        <begin position="66"/>
        <end position="84"/>
    </location>
</feature>